<comment type="caution">
    <text evidence="3">The sequence shown here is derived from an EMBL/GenBank/DDBJ whole genome shotgun (WGS) entry which is preliminary data.</text>
</comment>
<keyword evidence="2" id="KW-0812">Transmembrane</keyword>
<feature type="transmembrane region" description="Helical" evidence="2">
    <location>
        <begin position="614"/>
        <end position="635"/>
    </location>
</feature>
<organism evidence="3 4">
    <name type="scientific">Venturia nashicola</name>
    <dbReference type="NCBI Taxonomy" id="86259"/>
    <lineage>
        <taxon>Eukaryota</taxon>
        <taxon>Fungi</taxon>
        <taxon>Dikarya</taxon>
        <taxon>Ascomycota</taxon>
        <taxon>Pezizomycotina</taxon>
        <taxon>Dothideomycetes</taxon>
        <taxon>Pleosporomycetidae</taxon>
        <taxon>Venturiales</taxon>
        <taxon>Venturiaceae</taxon>
        <taxon>Venturia</taxon>
    </lineage>
</organism>
<dbReference type="PRINTS" id="PR00081">
    <property type="entry name" value="GDHRDH"/>
</dbReference>
<keyword evidence="2" id="KW-0472">Membrane</keyword>
<evidence type="ECO:0000256" key="2">
    <source>
        <dbReference type="SAM" id="Phobius"/>
    </source>
</evidence>
<reference evidence="3 4" key="1">
    <citation type="submission" date="2019-04" db="EMBL/GenBank/DDBJ databases">
        <title>High contiguity whole genome sequence and gene annotation resource for two Venturia nashicola isolates.</title>
        <authorList>
            <person name="Prokchorchik M."/>
            <person name="Won K."/>
            <person name="Lee Y."/>
            <person name="Choi E.D."/>
            <person name="Segonzac C."/>
            <person name="Sohn K.H."/>
        </authorList>
    </citation>
    <scope>NUCLEOTIDE SEQUENCE [LARGE SCALE GENOMIC DNA]</scope>
    <source>
        <strain evidence="3 4">PRI2</strain>
    </source>
</reference>
<proteinExistence type="predicted"/>
<feature type="transmembrane region" description="Helical" evidence="2">
    <location>
        <begin position="445"/>
        <end position="466"/>
    </location>
</feature>
<dbReference type="InterPro" id="IPR002347">
    <property type="entry name" value="SDR_fam"/>
</dbReference>
<keyword evidence="4" id="KW-1185">Reference proteome</keyword>
<dbReference type="AlphaFoldDB" id="A0A4Z1P7T3"/>
<gene>
    <name evidence="3" type="ORF">E6O75_ATG04382</name>
</gene>
<accession>A0A4Z1P7T3</accession>
<evidence type="ECO:0000256" key="1">
    <source>
        <dbReference type="ARBA" id="ARBA00023002"/>
    </source>
</evidence>
<protein>
    <submittedName>
        <fullName evidence="3">Short-chain dehydrogenase TIC 32</fullName>
    </submittedName>
</protein>
<evidence type="ECO:0000313" key="4">
    <source>
        <dbReference type="Proteomes" id="UP000298493"/>
    </source>
</evidence>
<feature type="transmembrane region" description="Helical" evidence="2">
    <location>
        <begin position="473"/>
        <end position="492"/>
    </location>
</feature>
<dbReference type="GO" id="GO:0016491">
    <property type="term" value="F:oxidoreductase activity"/>
    <property type="evidence" value="ECO:0007669"/>
    <property type="project" value="UniProtKB-KW"/>
</dbReference>
<dbReference type="STRING" id="86259.A0A4Z1P7T3"/>
<dbReference type="Proteomes" id="UP000298493">
    <property type="component" value="Unassembled WGS sequence"/>
</dbReference>
<keyword evidence="2" id="KW-1133">Transmembrane helix</keyword>
<evidence type="ECO:0000313" key="3">
    <source>
        <dbReference type="EMBL" id="TID25177.1"/>
    </source>
</evidence>
<dbReference type="InterPro" id="IPR036291">
    <property type="entry name" value="NAD(P)-bd_dom_sf"/>
</dbReference>
<dbReference type="Pfam" id="PF00106">
    <property type="entry name" value="adh_short"/>
    <property type="match status" value="1"/>
</dbReference>
<feature type="transmembrane region" description="Helical" evidence="2">
    <location>
        <begin position="538"/>
        <end position="560"/>
    </location>
</feature>
<dbReference type="PANTHER" id="PTHR43157">
    <property type="entry name" value="PHOSPHATIDYLINOSITOL-GLYCAN BIOSYNTHESIS CLASS F PROTEIN-RELATED"/>
    <property type="match status" value="1"/>
</dbReference>
<keyword evidence="1" id="KW-0560">Oxidoreductase</keyword>
<name>A0A4Z1P7T3_9PEZI</name>
<dbReference type="EMBL" id="SNSC02000004">
    <property type="protein sequence ID" value="TID25177.1"/>
    <property type="molecule type" value="Genomic_DNA"/>
</dbReference>
<dbReference type="Gene3D" id="3.40.50.720">
    <property type="entry name" value="NAD(P)-binding Rossmann-like Domain"/>
    <property type="match status" value="1"/>
</dbReference>
<dbReference type="SUPFAM" id="SSF51735">
    <property type="entry name" value="NAD(P)-binding Rossmann-fold domains"/>
    <property type="match status" value="1"/>
</dbReference>
<sequence length="953" mass="107561">MPSPPVPPNINSIPYTAPFSFPEPSPQWKNTQATKNMRKETLHVPDVPLSGKNIIITGSNSGIGREAALAFSRMGANVILACREYVPEHEPHPSAVVEECRLLALRHGHEKSHIEAWTLDLADLASIEAFAEEWLKTGRALDILCNNAGIGSSTGAEKVVKTKDGFELYHQVNFLGHVFLTMMLLPSLAKAKCPRITCTVSSQHYFGEFDLGNCNGELNRPGKDGVQFYNNNKLWFQTWLTELQRRMLQHEDYRHVTINGVHPGFVNSEIWNLTFDSWTRPFKVAFYKTVAHFFAIDSQQGSLCILHGATSVNAGPDPPVQGVGVEGGKGGGRYFSRTREEEPMPHTRDPDCMNRIWRKVNDELGLAKKGLLDVLGVDYVEDGQIKAQLNDQRPIPKAMIFFDLTATDYQQISIDTNRYQQTPTDRSTENMPTIPDPMYLTIGRFLVWVAASLVGTALALVDGYYFHSTIKTYWTVFIPLQVSIVIPAILYVGCSTPRSSSFCYGLLKLIQFTFWQINIQMLQYCFVTWVAKGWILEMATLASLDVLFVFSLGLNIWMLADYTAFPIFTQPVQFHWERAEMYLGLNDPSSDPSQRGSNNQKAILKCFFNRIRVFHVRFVIVFALTQCWIPILLFAPMNPETWNETWKAMWKNPRWSEIGARLDKNAGCKMDRSQRPRKCDRVVFEANGAGMGRDITFEGPGYNCDEVAKGVGDNLSGLDKMNAPFNTSVLVPEGGFSYIGQTFLGEYAAIQMNTGPGGVPIIWIGFADINNRSTPLPLSSDDSSWLESFTPRIIKCAHYVTRYTVDFKQILGNQRTTLKNRTHIRRLIDTDFIPGMDVQDGIMDNVTATPESNYVLPLDLENYRFTAAYHAIGQSVRPYINGTISTKPTNVPIQATDAVSTGLIDPRNFFVVDNFMQQFQSFYEHVIFFQSLLLCHFLDTRTRPTERHSQSDL</sequence>
<dbReference type="PANTHER" id="PTHR43157:SF31">
    <property type="entry name" value="PHOSPHATIDYLINOSITOL-GLYCAN BIOSYNTHESIS CLASS F PROTEIN"/>
    <property type="match status" value="1"/>
</dbReference>